<evidence type="ECO:0000256" key="3">
    <source>
        <dbReference type="ARBA" id="ARBA00022741"/>
    </source>
</evidence>
<dbReference type="STRING" id="4155.A0A022Q8J4"/>
<dbReference type="Pfam" id="PF23598">
    <property type="entry name" value="LRR_14"/>
    <property type="match status" value="1"/>
</dbReference>
<dbReference type="AlphaFoldDB" id="A0A022Q8J4"/>
<dbReference type="eggNOG" id="KOG4658">
    <property type="taxonomic scope" value="Eukaryota"/>
</dbReference>
<evidence type="ECO:0000259" key="7">
    <source>
        <dbReference type="Pfam" id="PF23559"/>
    </source>
</evidence>
<gene>
    <name evidence="9" type="ORF">MIMGU_mgv1a025044mg</name>
</gene>
<dbReference type="SUPFAM" id="SSF52540">
    <property type="entry name" value="P-loop containing nucleoside triphosphate hydrolases"/>
    <property type="match status" value="1"/>
</dbReference>
<evidence type="ECO:0000256" key="2">
    <source>
        <dbReference type="ARBA" id="ARBA00022737"/>
    </source>
</evidence>
<feature type="domain" description="Disease resistance protein winged helix" evidence="7">
    <location>
        <begin position="292"/>
        <end position="358"/>
    </location>
</feature>
<proteinExistence type="inferred from homology"/>
<dbReference type="InterPro" id="IPR036388">
    <property type="entry name" value="WH-like_DNA-bd_sf"/>
</dbReference>
<evidence type="ECO:0000313" key="10">
    <source>
        <dbReference type="Proteomes" id="UP000030748"/>
    </source>
</evidence>
<keyword evidence="3" id="KW-0547">Nucleotide-binding</keyword>
<evidence type="ECO:0000259" key="6">
    <source>
        <dbReference type="Pfam" id="PF00931"/>
    </source>
</evidence>
<sequence>MAAYAALVSLMNTMDHIKNHPRHSISLDEIQTESLRDKAGFLLDFIENDTHGVITKQAQVLVSQIAAAAYSAEDVIESHVVDQIHDGCVSLLDLSTVIEDIDSIKKMVMEFKDDRIMQPTAYSMPTTNSSTPLTTTDKNTMVGFDEQLLQLLDVLTGQQSNRQIIPIVGMGGIGKTTLAKNAYEHSLIMQYFDIRAWATVSQMYNVREILLLQLFCSQMSKETVKRFFPNNDNGSRIVVTTRISNVASYFNSLSLEMTFLDKDHSWKLFCENAFGQVLGCPPELENIGKGYHIIRDSHMIKLWVAEGFIKPNKSQSLEEIARGYLNDLIDMNLILKHSLGSNGKIQYCKIHDLLRDLCLKVSQKDKFVCMMNDIPQVWGIPTRSIRMLRVIVVFGKLWTTKKILIQDAFAQVNLRYLDYERFLFGKIPSSITMLWNVQNLYIKGLRGGADAPSEIWEMRQLRHVHIMGLVLPDPSPSDQKDDSVLLNNLQTLKKVNNLRYSVEVCKRVLNVKTLSIQYNKFAKRFKDNCLYNCCRLQKLESLKFQYPREHDALQDLTFLSSLKKLYLRCCTIKWEDLTTIGSLPHLEVLKLRLSPNTAGHVWNPIEGEFLRLKFLFIECIYLVNWNADSSHFPVLEKLVLEEMEKLEEIPLDIGEIPALGAISLKSCSESSAISAVKIAEERENGGNEALQLQVEFFYKAQMESFLEKMERESLTINNLELKLTSNW</sequence>
<dbReference type="PANTHER" id="PTHR15140">
    <property type="entry name" value="TUBULIN-SPECIFIC CHAPERONE E"/>
    <property type="match status" value="1"/>
</dbReference>
<keyword evidence="4" id="KW-0611">Plant defense</keyword>
<keyword evidence="5" id="KW-0067">ATP-binding</keyword>
<name>A0A022Q8J4_ERYGU</name>
<dbReference type="Pfam" id="PF00931">
    <property type="entry name" value="NB-ARC"/>
    <property type="match status" value="2"/>
</dbReference>
<dbReference type="Pfam" id="PF23559">
    <property type="entry name" value="WHD_DRP"/>
    <property type="match status" value="1"/>
</dbReference>
<dbReference type="Gene3D" id="1.20.5.4130">
    <property type="match status" value="1"/>
</dbReference>
<dbReference type="GO" id="GO:0043531">
    <property type="term" value="F:ADP binding"/>
    <property type="evidence" value="ECO:0007669"/>
    <property type="project" value="InterPro"/>
</dbReference>
<reference evidence="9 10" key="1">
    <citation type="journal article" date="2013" name="Proc. Natl. Acad. Sci. U.S.A.">
        <title>Fine-scale variation in meiotic recombination in Mimulus inferred from population shotgun sequencing.</title>
        <authorList>
            <person name="Hellsten U."/>
            <person name="Wright K.M."/>
            <person name="Jenkins J."/>
            <person name="Shu S."/>
            <person name="Yuan Y."/>
            <person name="Wessler S.R."/>
            <person name="Schmutz J."/>
            <person name="Willis J.H."/>
            <person name="Rokhsar D.S."/>
        </authorList>
    </citation>
    <scope>NUCLEOTIDE SEQUENCE [LARGE SCALE GENOMIC DNA]</scope>
    <source>
        <strain evidence="10">cv. DUN x IM62</strain>
    </source>
</reference>
<dbReference type="Gene3D" id="3.80.10.10">
    <property type="entry name" value="Ribonuclease Inhibitor"/>
    <property type="match status" value="1"/>
</dbReference>
<evidence type="ECO:0000256" key="4">
    <source>
        <dbReference type="ARBA" id="ARBA00022821"/>
    </source>
</evidence>
<dbReference type="Gene3D" id="3.40.50.300">
    <property type="entry name" value="P-loop containing nucleotide triphosphate hydrolases"/>
    <property type="match status" value="1"/>
</dbReference>
<dbReference type="InterPro" id="IPR055414">
    <property type="entry name" value="LRR_R13L4/SHOC2-like"/>
</dbReference>
<dbReference type="GO" id="GO:0006952">
    <property type="term" value="P:defense response"/>
    <property type="evidence" value="ECO:0007669"/>
    <property type="project" value="UniProtKB-KW"/>
</dbReference>
<feature type="domain" description="NB-ARC" evidence="6">
    <location>
        <begin position="222"/>
        <end position="275"/>
    </location>
</feature>
<evidence type="ECO:0000313" key="9">
    <source>
        <dbReference type="EMBL" id="EYU23523.1"/>
    </source>
</evidence>
<organism evidence="9 10">
    <name type="scientific">Erythranthe guttata</name>
    <name type="common">Yellow monkey flower</name>
    <name type="synonym">Mimulus guttatus</name>
    <dbReference type="NCBI Taxonomy" id="4155"/>
    <lineage>
        <taxon>Eukaryota</taxon>
        <taxon>Viridiplantae</taxon>
        <taxon>Streptophyta</taxon>
        <taxon>Embryophyta</taxon>
        <taxon>Tracheophyta</taxon>
        <taxon>Spermatophyta</taxon>
        <taxon>Magnoliopsida</taxon>
        <taxon>eudicotyledons</taxon>
        <taxon>Gunneridae</taxon>
        <taxon>Pentapetalae</taxon>
        <taxon>asterids</taxon>
        <taxon>lamiids</taxon>
        <taxon>Lamiales</taxon>
        <taxon>Phrymaceae</taxon>
        <taxon>Erythranthe</taxon>
    </lineage>
</organism>
<dbReference type="SUPFAM" id="SSF52058">
    <property type="entry name" value="L domain-like"/>
    <property type="match status" value="1"/>
</dbReference>
<feature type="domain" description="Disease resistance R13L4/SHOC-2-like LRR" evidence="8">
    <location>
        <begin position="380"/>
        <end position="618"/>
    </location>
</feature>
<dbReference type="EMBL" id="KI632161">
    <property type="protein sequence ID" value="EYU23523.1"/>
    <property type="molecule type" value="Genomic_DNA"/>
</dbReference>
<dbReference type="Proteomes" id="UP000030748">
    <property type="component" value="Unassembled WGS sequence"/>
</dbReference>
<dbReference type="InterPro" id="IPR058922">
    <property type="entry name" value="WHD_DRP"/>
</dbReference>
<evidence type="ECO:0008006" key="11">
    <source>
        <dbReference type="Google" id="ProtNLM"/>
    </source>
</evidence>
<protein>
    <recommendedName>
        <fullName evidence="11">NB-ARC domain-containing protein</fullName>
    </recommendedName>
</protein>
<evidence type="ECO:0000256" key="5">
    <source>
        <dbReference type="ARBA" id="ARBA00022840"/>
    </source>
</evidence>
<keyword evidence="10" id="KW-1185">Reference proteome</keyword>
<feature type="domain" description="NB-ARC" evidence="6">
    <location>
        <begin position="150"/>
        <end position="211"/>
    </location>
</feature>
<dbReference type="InterPro" id="IPR032675">
    <property type="entry name" value="LRR_dom_sf"/>
</dbReference>
<dbReference type="Gene3D" id="1.10.10.10">
    <property type="entry name" value="Winged helix-like DNA-binding domain superfamily/Winged helix DNA-binding domain"/>
    <property type="match status" value="1"/>
</dbReference>
<dbReference type="InterPro" id="IPR027417">
    <property type="entry name" value="P-loop_NTPase"/>
</dbReference>
<comment type="similarity">
    <text evidence="1">Belongs to the disease resistance NB-LRR family.</text>
</comment>
<dbReference type="PANTHER" id="PTHR15140:SF33">
    <property type="entry name" value="LATE BLIGHT RESISTANCE PROTEIN HOMOLOG R1A-3 ISOFORM X1"/>
    <property type="match status" value="1"/>
</dbReference>
<accession>A0A022Q8J4</accession>
<evidence type="ECO:0000259" key="8">
    <source>
        <dbReference type="Pfam" id="PF23598"/>
    </source>
</evidence>
<evidence type="ECO:0000256" key="1">
    <source>
        <dbReference type="ARBA" id="ARBA00008894"/>
    </source>
</evidence>
<keyword evidence="2" id="KW-0677">Repeat</keyword>
<dbReference type="InterPro" id="IPR002182">
    <property type="entry name" value="NB-ARC"/>
</dbReference>